<dbReference type="SMART" id="SM00849">
    <property type="entry name" value="Lactamase_B"/>
    <property type="match status" value="1"/>
</dbReference>
<dbReference type="Pfam" id="PF00753">
    <property type="entry name" value="Lactamase_B"/>
    <property type="match status" value="1"/>
</dbReference>
<protein>
    <submittedName>
        <fullName evidence="2">MBL fold metallo-hydrolase</fullName>
    </submittedName>
</protein>
<evidence type="ECO:0000259" key="1">
    <source>
        <dbReference type="SMART" id="SM00849"/>
    </source>
</evidence>
<dbReference type="InterPro" id="IPR001279">
    <property type="entry name" value="Metallo-B-lactamas"/>
</dbReference>
<keyword evidence="2" id="KW-0378">Hydrolase</keyword>
<dbReference type="InterPro" id="IPR036866">
    <property type="entry name" value="RibonucZ/Hydroxyglut_hydro"/>
</dbReference>
<dbReference type="Gene3D" id="3.60.15.10">
    <property type="entry name" value="Ribonuclease Z/Hydroxyacylglutathione hydrolase-like"/>
    <property type="match status" value="1"/>
</dbReference>
<dbReference type="InterPro" id="IPR050855">
    <property type="entry name" value="NDM-1-like"/>
</dbReference>
<dbReference type="PANTHER" id="PTHR42951">
    <property type="entry name" value="METALLO-BETA-LACTAMASE DOMAIN-CONTAINING"/>
    <property type="match status" value="1"/>
</dbReference>
<proteinExistence type="predicted"/>
<reference evidence="2 3" key="1">
    <citation type="submission" date="2019-09" db="EMBL/GenBank/DDBJ databases">
        <title>Complete genome sequence of Sporolactobacillus terrae 70-3.</title>
        <authorList>
            <person name="Tanaka N."/>
            <person name="Shiwa Y."/>
            <person name="Fujita N."/>
            <person name="Tanasupawat S."/>
        </authorList>
    </citation>
    <scope>NUCLEOTIDE SEQUENCE [LARGE SCALE GENOMIC DNA]</scope>
    <source>
        <strain evidence="2 3">70-3</strain>
    </source>
</reference>
<gene>
    <name evidence="2" type="ORF">St703_04520</name>
</gene>
<evidence type="ECO:0000313" key="2">
    <source>
        <dbReference type="EMBL" id="BBN97747.1"/>
    </source>
</evidence>
<dbReference type="CDD" id="cd07721">
    <property type="entry name" value="yflN-like_MBL-fold"/>
    <property type="match status" value="1"/>
</dbReference>
<evidence type="ECO:0000313" key="3">
    <source>
        <dbReference type="Proteomes" id="UP000326951"/>
    </source>
</evidence>
<dbReference type="RefSeq" id="WP_152080171.1">
    <property type="nucleotide sequence ID" value="NZ_AP021853.1"/>
</dbReference>
<feature type="domain" description="Metallo-beta-lactamase" evidence="1">
    <location>
        <begin position="20"/>
        <end position="212"/>
    </location>
</feature>
<dbReference type="Proteomes" id="UP000326951">
    <property type="component" value="Chromosome"/>
</dbReference>
<dbReference type="GO" id="GO:0016787">
    <property type="term" value="F:hydrolase activity"/>
    <property type="evidence" value="ECO:0007669"/>
    <property type="project" value="UniProtKB-KW"/>
</dbReference>
<sequence length="240" mass="26088">MRLLNFDRFYQLTFFPSWFPVNCYLVEDGEALTLIDCGLPMSTRGIMQAADQIGRPITRIVLTHAHSDHIGALDALKQALKDAAVMLSERDARLLAGKTALDPDEPQTPIRGGIPKAIQTVPDRLLQGGDKIGVLQVISCPGHTPGHIALFDQRSGALFAGDTFQTRSGIAVSGQIRPFFPFPALATWSKATACTSARKLIKLNPHYLAVGHGNVLEHPEQAMTRALAKAEQKMGMNTHA</sequence>
<dbReference type="PANTHER" id="PTHR42951:SF9">
    <property type="entry name" value="METAL-DEPENDENT HYDROLASE"/>
    <property type="match status" value="1"/>
</dbReference>
<dbReference type="AlphaFoldDB" id="A0A5K7WTS5"/>
<dbReference type="SUPFAM" id="SSF56281">
    <property type="entry name" value="Metallo-hydrolase/oxidoreductase"/>
    <property type="match status" value="1"/>
</dbReference>
<dbReference type="EMBL" id="AP021853">
    <property type="protein sequence ID" value="BBN97747.1"/>
    <property type="molecule type" value="Genomic_DNA"/>
</dbReference>
<organism evidence="2 3">
    <name type="scientific">Sporolactobacillus terrae</name>
    <dbReference type="NCBI Taxonomy" id="269673"/>
    <lineage>
        <taxon>Bacteria</taxon>
        <taxon>Bacillati</taxon>
        <taxon>Bacillota</taxon>
        <taxon>Bacilli</taxon>
        <taxon>Bacillales</taxon>
        <taxon>Sporolactobacillaceae</taxon>
        <taxon>Sporolactobacillus</taxon>
    </lineage>
</organism>
<accession>A0A5K7WTS5</accession>
<name>A0A5K7WTS5_9BACL</name>